<dbReference type="OrthoDB" id="5396328at2759"/>
<dbReference type="PANTHER" id="PTHR37535:SF3">
    <property type="entry name" value="FLUG DOMAIN-CONTAINING PROTEIN"/>
    <property type="match status" value="1"/>
</dbReference>
<comment type="caution">
    <text evidence="1">The sequence shown here is derived from an EMBL/GenBank/DDBJ whole genome shotgun (WGS) entry which is preliminary data.</text>
</comment>
<reference evidence="1" key="1">
    <citation type="journal article" date="2020" name="Stud. Mycol.">
        <title>101 Dothideomycetes genomes: a test case for predicting lifestyles and emergence of pathogens.</title>
        <authorList>
            <person name="Haridas S."/>
            <person name="Albert R."/>
            <person name="Binder M."/>
            <person name="Bloem J."/>
            <person name="Labutti K."/>
            <person name="Salamov A."/>
            <person name="Andreopoulos B."/>
            <person name="Baker S."/>
            <person name="Barry K."/>
            <person name="Bills G."/>
            <person name="Bluhm B."/>
            <person name="Cannon C."/>
            <person name="Castanera R."/>
            <person name="Culley D."/>
            <person name="Daum C."/>
            <person name="Ezra D."/>
            <person name="Gonzalez J."/>
            <person name="Henrissat B."/>
            <person name="Kuo A."/>
            <person name="Liang C."/>
            <person name="Lipzen A."/>
            <person name="Lutzoni F."/>
            <person name="Magnuson J."/>
            <person name="Mondo S."/>
            <person name="Nolan M."/>
            <person name="Ohm R."/>
            <person name="Pangilinan J."/>
            <person name="Park H.-J."/>
            <person name="Ramirez L."/>
            <person name="Alfaro M."/>
            <person name="Sun H."/>
            <person name="Tritt A."/>
            <person name="Yoshinaga Y."/>
            <person name="Zwiers L.-H."/>
            <person name="Turgeon B."/>
            <person name="Goodwin S."/>
            <person name="Spatafora J."/>
            <person name="Crous P."/>
            <person name="Grigoriev I."/>
        </authorList>
    </citation>
    <scope>NUCLEOTIDE SEQUENCE</scope>
    <source>
        <strain evidence="1">CBS 110217</strain>
    </source>
</reference>
<dbReference type="PANTHER" id="PTHR37535">
    <property type="entry name" value="FLUG DOMAIN PROTEIN"/>
    <property type="match status" value="1"/>
</dbReference>
<dbReference type="InterPro" id="IPR021842">
    <property type="entry name" value="DUF3435"/>
</dbReference>
<keyword evidence="2" id="KW-1185">Reference proteome</keyword>
<organism evidence="1 2">
    <name type="scientific">Setomelanomma holmii</name>
    <dbReference type="NCBI Taxonomy" id="210430"/>
    <lineage>
        <taxon>Eukaryota</taxon>
        <taxon>Fungi</taxon>
        <taxon>Dikarya</taxon>
        <taxon>Ascomycota</taxon>
        <taxon>Pezizomycotina</taxon>
        <taxon>Dothideomycetes</taxon>
        <taxon>Pleosporomycetidae</taxon>
        <taxon>Pleosporales</taxon>
        <taxon>Pleosporineae</taxon>
        <taxon>Phaeosphaeriaceae</taxon>
        <taxon>Setomelanomma</taxon>
    </lineage>
</organism>
<dbReference type="AlphaFoldDB" id="A0A9P4GWA9"/>
<proteinExistence type="predicted"/>
<sequence>MKPVGLQDLFLQRVHEFRPLKPQLDEANLSSLFAFIWAKDNHNYDHPRYRIQIAFTLLLFYQLGLHPNVALKHGLFYNDTQILLCRRNNEIRVLLLITFQDRTRFSKPAERWRKRTMVLIDDPMNRDRCPVTLFLSLAMSDSVFKIVQKPEGLTTLPIATWPDWSPLEYRPEYRQLPVLRRMGNKSRLITSCPMKAFALYKMLQAQIKRAGHEDTYTAMLHDVRSSSKRDDKGEILIIKEIGAELSICPVITDGTIPIIVGRGHGKSALDLLSFEELDFTGLVSKAPNFASVQISLESPYPLSPTIQIQLRYDITRRTVISYLYESCRPSLPFLLTPFVEASKAIPLEPYFPDAGPEVHERCTLNWCQRNLHGYVLQALMAMIAY</sequence>
<name>A0A9P4GWA9_9PLEO</name>
<evidence type="ECO:0000313" key="1">
    <source>
        <dbReference type="EMBL" id="KAF2023142.1"/>
    </source>
</evidence>
<gene>
    <name evidence="1" type="ORF">EK21DRAFT_119046</name>
</gene>
<protein>
    <submittedName>
        <fullName evidence="1">Uncharacterized protein</fullName>
    </submittedName>
</protein>
<dbReference type="EMBL" id="ML978376">
    <property type="protein sequence ID" value="KAF2023142.1"/>
    <property type="molecule type" value="Genomic_DNA"/>
</dbReference>
<dbReference type="Proteomes" id="UP000799777">
    <property type="component" value="Unassembled WGS sequence"/>
</dbReference>
<evidence type="ECO:0000313" key="2">
    <source>
        <dbReference type="Proteomes" id="UP000799777"/>
    </source>
</evidence>
<dbReference type="Pfam" id="PF11917">
    <property type="entry name" value="DUF3435"/>
    <property type="match status" value="1"/>
</dbReference>
<accession>A0A9P4GWA9</accession>